<keyword evidence="2" id="KW-1133">Transmembrane helix</keyword>
<dbReference type="OrthoDB" id="3240429at2759"/>
<protein>
    <recommendedName>
        <fullName evidence="3">DUF6589 domain-containing protein</fullName>
    </recommendedName>
</protein>
<evidence type="ECO:0000256" key="1">
    <source>
        <dbReference type="SAM" id="MobiDB-lite"/>
    </source>
</evidence>
<dbReference type="AlphaFoldDB" id="A0A284RIC0"/>
<dbReference type="OMA" id="NKMRRAW"/>
<dbReference type="STRING" id="47428.A0A284RIC0"/>
<reference evidence="5" key="1">
    <citation type="journal article" date="2017" name="Nat. Ecol. Evol.">
        <title>Genome expansion and lineage-specific genetic innovations in the forest pathogenic fungi Armillaria.</title>
        <authorList>
            <person name="Sipos G."/>
            <person name="Prasanna A.N."/>
            <person name="Walter M.C."/>
            <person name="O'Connor E."/>
            <person name="Balint B."/>
            <person name="Krizsan K."/>
            <person name="Kiss B."/>
            <person name="Hess J."/>
            <person name="Varga T."/>
            <person name="Slot J."/>
            <person name="Riley R."/>
            <person name="Boka B."/>
            <person name="Rigling D."/>
            <person name="Barry K."/>
            <person name="Lee J."/>
            <person name="Mihaltcheva S."/>
            <person name="LaButti K."/>
            <person name="Lipzen A."/>
            <person name="Waldron R."/>
            <person name="Moloney N.M."/>
            <person name="Sperisen C."/>
            <person name="Kredics L."/>
            <person name="Vagvoelgyi C."/>
            <person name="Patrignani A."/>
            <person name="Fitzpatrick D."/>
            <person name="Nagy I."/>
            <person name="Doyle S."/>
            <person name="Anderson J.B."/>
            <person name="Grigoriev I.V."/>
            <person name="Gueldener U."/>
            <person name="Muensterkoetter M."/>
            <person name="Nagy L.G."/>
        </authorList>
    </citation>
    <scope>NUCLEOTIDE SEQUENCE [LARGE SCALE GENOMIC DNA]</scope>
    <source>
        <strain evidence="5">C18/9</strain>
    </source>
</reference>
<feature type="transmembrane region" description="Helical" evidence="2">
    <location>
        <begin position="499"/>
        <end position="520"/>
    </location>
</feature>
<keyword evidence="2" id="KW-0812">Transmembrane</keyword>
<feature type="region of interest" description="Disordered" evidence="1">
    <location>
        <begin position="656"/>
        <end position="675"/>
    </location>
</feature>
<proteinExistence type="predicted"/>
<name>A0A284RIC0_ARMOS</name>
<sequence length="1180" mass="133776">MTKVDIMDSQTVDDAFIHRLSPVVDHECEEHQIPLATLKVVRMYLATMFRSLLIRDSHIPMFGPHLEIDLSPVTCHIAGFETIGAFLFALFTESEGKYAQHPSLAQCISTFIRNGTQVASIVNLLYRHSDATSYHNRKADEPHFTLLRYALAPMLCLQRVLPTPLPNSTKNALINWALSVMLDRLDVESTRLAECPTFVRKKNERISWDLLLSWWMNGSQEKVANIAPALFAITSTCAVSKEDREQLEEAANKASNALPSLPSSNNMTPSNVTLTTTPTFDTVSLGVPTAMHSDPWLGVTVAILALLHLRYTYAIIFPTLVGIFLFTCNANRDVIAMLSRIGVSVAYSTVLSSLHVLASDADTQLRAFGTTLDTAAPTFQILFDNVNKMRRAWQQSLGCRDEVKSGTAATLVQLEDVPPGALEAEPLLQNIAKQERIGGATVLRVWLKHVPALARFRPAVENLFSSTYAKRPLRLHKSKVFSMRSTDIDESTTRGTKNVLYNLVIAQLGIAVAWMARWLICVCGDQLTIDRIRKIKRYMSKLWHLKWNWQKAIFRLHWFPLEGNKLYGLHHEMVQIMERTKFNHEKCDFYPAHHILEDRFEAMILEALRAISDQKAYYISATLRRLETTPLLFINAETFGPPALLSAVNAEDLEAVSQKPSNAKKPKRRTGNNKAAPMETRNLVNGDQCLANNIGFLRCTFWYLELCASIAEGDIGRAFEIIKLLHFSFWGAEFPDDLVDAIMNNYLVNTFGRTGHWFELDLMQEHFNFWIKRLFNSKSHESDSKHLAEAVGLNIQGFSQLRDQFPILFGFKKNSYDHTDPSKQADINRLGYHYHQNFSLQFINGHAESRLVQDEYAAGMNVLASGRLQDFLNRTLRDGAAGIHEAVDVQSESDTGDNVPANPITKITPLPYQWLLLALSYLRYILFLPERHYAYLALQVSLSLARNGCTCWFSDLLHIIQRLAPHVIFSATADLTIDAVIQLIEDIKVAAERSLTDVIDRSPKSRLLRGFYNDIPIPPVLARFMSKPPKVSAYKSYLNLPVPAHRKSLTRLLMSAHTLAIEVLQWKLRYRPFMPWRWRLCRFYKLCVEDEPHALLGCGASTTVVYRRRFISDITAVIPEISHLWSSPCSLLEQLWFLPRVSKIEGLTAKFIYDILSIYSDKPVYVAPLALWADSPAIQD</sequence>
<keyword evidence="5" id="KW-1185">Reference proteome</keyword>
<evidence type="ECO:0000313" key="4">
    <source>
        <dbReference type="EMBL" id="SJL08511.1"/>
    </source>
</evidence>
<feature type="domain" description="DUF6589" evidence="3">
    <location>
        <begin position="435"/>
        <end position="818"/>
    </location>
</feature>
<gene>
    <name evidence="4" type="ORF">ARMOST_11875</name>
</gene>
<dbReference type="Proteomes" id="UP000219338">
    <property type="component" value="Unassembled WGS sequence"/>
</dbReference>
<dbReference type="EMBL" id="FUEG01000009">
    <property type="protein sequence ID" value="SJL08511.1"/>
    <property type="molecule type" value="Genomic_DNA"/>
</dbReference>
<evidence type="ECO:0000256" key="2">
    <source>
        <dbReference type="SAM" id="Phobius"/>
    </source>
</evidence>
<evidence type="ECO:0000313" key="5">
    <source>
        <dbReference type="Proteomes" id="UP000219338"/>
    </source>
</evidence>
<feature type="transmembrane region" description="Helical" evidence="2">
    <location>
        <begin position="311"/>
        <end position="330"/>
    </location>
</feature>
<dbReference type="Pfam" id="PF20231">
    <property type="entry name" value="DUF6589"/>
    <property type="match status" value="1"/>
</dbReference>
<keyword evidence="2" id="KW-0472">Membrane</keyword>
<dbReference type="InterPro" id="IPR046496">
    <property type="entry name" value="DUF6589"/>
</dbReference>
<accession>A0A284RIC0</accession>
<feature type="compositionally biased region" description="Basic residues" evidence="1">
    <location>
        <begin position="662"/>
        <end position="671"/>
    </location>
</feature>
<evidence type="ECO:0000259" key="3">
    <source>
        <dbReference type="Pfam" id="PF20231"/>
    </source>
</evidence>
<organism evidence="4 5">
    <name type="scientific">Armillaria ostoyae</name>
    <name type="common">Armillaria root rot fungus</name>
    <dbReference type="NCBI Taxonomy" id="47428"/>
    <lineage>
        <taxon>Eukaryota</taxon>
        <taxon>Fungi</taxon>
        <taxon>Dikarya</taxon>
        <taxon>Basidiomycota</taxon>
        <taxon>Agaricomycotina</taxon>
        <taxon>Agaricomycetes</taxon>
        <taxon>Agaricomycetidae</taxon>
        <taxon>Agaricales</taxon>
        <taxon>Marasmiineae</taxon>
        <taxon>Physalacriaceae</taxon>
        <taxon>Armillaria</taxon>
    </lineage>
</organism>